<dbReference type="GeneID" id="28940833"/>
<protein>
    <submittedName>
        <fullName evidence="1">Uncharacterized protein</fullName>
    </submittedName>
</protein>
<dbReference type="RefSeq" id="XP_018229150.1">
    <property type="nucleotide sequence ID" value="XM_018374578.1"/>
</dbReference>
<keyword evidence="2" id="KW-1185">Reference proteome</keyword>
<evidence type="ECO:0000313" key="1">
    <source>
        <dbReference type="EMBL" id="KTW29041.1"/>
    </source>
</evidence>
<reference evidence="2" key="1">
    <citation type="journal article" date="2016" name="Nat. Commun.">
        <title>Genome analysis of three Pneumocystis species reveals adaptation mechanisms to life exclusively in mammalian hosts.</title>
        <authorList>
            <person name="Ma L."/>
            <person name="Chen Z."/>
            <person name="Huang D.W."/>
            <person name="Kutty G."/>
            <person name="Ishihara M."/>
            <person name="Wang H."/>
            <person name="Abouelleil A."/>
            <person name="Bishop L."/>
            <person name="Davey E."/>
            <person name="Deng R."/>
            <person name="Deng X."/>
            <person name="Fan L."/>
            <person name="Fantoni G."/>
            <person name="Fitzgerald M."/>
            <person name="Gogineni E."/>
            <person name="Goldberg J.M."/>
            <person name="Handley G."/>
            <person name="Hu X."/>
            <person name="Huber C."/>
            <person name="Jiao X."/>
            <person name="Jones K."/>
            <person name="Levin J.Z."/>
            <person name="Liu Y."/>
            <person name="Macdonald P."/>
            <person name="Melnikov A."/>
            <person name="Raley C."/>
            <person name="Sassi M."/>
            <person name="Sherman B.T."/>
            <person name="Song X."/>
            <person name="Sykes S."/>
            <person name="Tran B."/>
            <person name="Walsh L."/>
            <person name="Xia Y."/>
            <person name="Yang J."/>
            <person name="Young S."/>
            <person name="Zeng Q."/>
            <person name="Zheng X."/>
            <person name="Stephens R."/>
            <person name="Nusbaum C."/>
            <person name="Birren B.W."/>
            <person name="Azadi P."/>
            <person name="Lempicki R.A."/>
            <person name="Cuomo C.A."/>
            <person name="Kovacs J.A."/>
        </authorList>
    </citation>
    <scope>NUCLEOTIDE SEQUENCE [LARGE SCALE GENOMIC DNA]</scope>
    <source>
        <strain evidence="2">RU7</strain>
    </source>
</reference>
<name>A0A0W4ZKY2_PNEJ7</name>
<comment type="caution">
    <text evidence="1">The sequence shown here is derived from an EMBL/GenBank/DDBJ whole genome shotgun (WGS) entry which is preliminary data.</text>
</comment>
<dbReference type="Proteomes" id="UP000053447">
    <property type="component" value="Unassembled WGS sequence"/>
</dbReference>
<proteinExistence type="predicted"/>
<dbReference type="AlphaFoldDB" id="A0A0W4ZKY2"/>
<dbReference type="EMBL" id="LFWA01000010">
    <property type="protein sequence ID" value="KTW29041.1"/>
    <property type="molecule type" value="Genomic_DNA"/>
</dbReference>
<evidence type="ECO:0000313" key="2">
    <source>
        <dbReference type="Proteomes" id="UP000053447"/>
    </source>
</evidence>
<sequence>MNPGYKTSNIYKVQYFNYCNKHLSLRAMFGDNKYLCDIFICIFWRLLLVAFHCNSSPDVWHEEFADKSNNNI</sequence>
<organism evidence="1 2">
    <name type="scientific">Pneumocystis jirovecii (strain RU7)</name>
    <name type="common">Human pneumocystis pneumonia agent</name>
    <dbReference type="NCBI Taxonomy" id="1408657"/>
    <lineage>
        <taxon>Eukaryota</taxon>
        <taxon>Fungi</taxon>
        <taxon>Dikarya</taxon>
        <taxon>Ascomycota</taxon>
        <taxon>Taphrinomycotina</taxon>
        <taxon>Pneumocystomycetes</taxon>
        <taxon>Pneumocystaceae</taxon>
        <taxon>Pneumocystis</taxon>
    </lineage>
</organism>
<dbReference type="VEuPathDB" id="FungiDB:T551_02315"/>
<gene>
    <name evidence="1" type="ORF">T551_02315</name>
</gene>
<accession>A0A0W4ZKY2</accession>